<reference evidence="2 3" key="1">
    <citation type="submission" date="2018-03" db="EMBL/GenBank/DDBJ databases">
        <title>Bacillus urumqiensis sp. nov., a moderately haloalkaliphilic bacterium isolated from a salt lake.</title>
        <authorList>
            <person name="Zhao B."/>
            <person name="Liao Z."/>
        </authorList>
    </citation>
    <scope>NUCLEOTIDE SEQUENCE [LARGE SCALE GENOMIC DNA]</scope>
    <source>
        <strain evidence="2 3">BZ-SZ-XJ18</strain>
    </source>
</reference>
<feature type="compositionally biased region" description="Basic and acidic residues" evidence="1">
    <location>
        <begin position="97"/>
        <end position="116"/>
    </location>
</feature>
<proteinExistence type="predicted"/>
<dbReference type="OrthoDB" id="2880129at2"/>
<sequence length="185" mass="20226">MVTMEKQLHGFYESAKEAAEAVEDIRMKGSRPEEIVLVCGDRQTENSLRDQAAARVEVLEGEKENTPAAEEKSMGFMDKVKTAFKGQTEFAGSQEGNDLKEPFDFTRHGFSKEDADQFEEKIGSGSIAVLIPADLNQTGGGAASEEPAGPSQIGDPMSEEDPASYAEEAPEMPKKRDVPPEKRDR</sequence>
<accession>A0A2P6MIR9</accession>
<feature type="region of interest" description="Disordered" evidence="1">
    <location>
        <begin position="87"/>
        <end position="116"/>
    </location>
</feature>
<dbReference type="AlphaFoldDB" id="A0A2P6MIR9"/>
<dbReference type="RefSeq" id="WP_105958357.1">
    <property type="nucleotide sequence ID" value="NZ_PVNS01000004.1"/>
</dbReference>
<feature type="compositionally biased region" description="Basic and acidic residues" evidence="1">
    <location>
        <begin position="171"/>
        <end position="185"/>
    </location>
</feature>
<evidence type="ECO:0000313" key="2">
    <source>
        <dbReference type="EMBL" id="PRO66167.1"/>
    </source>
</evidence>
<comment type="caution">
    <text evidence="2">The sequence shown here is derived from an EMBL/GenBank/DDBJ whole genome shotgun (WGS) entry which is preliminary data.</text>
</comment>
<evidence type="ECO:0000313" key="3">
    <source>
        <dbReference type="Proteomes" id="UP000243650"/>
    </source>
</evidence>
<name>A0A2P6MIR9_ALKUR</name>
<keyword evidence="3" id="KW-1185">Reference proteome</keyword>
<protein>
    <submittedName>
        <fullName evidence="2">Uncharacterized protein</fullName>
    </submittedName>
</protein>
<feature type="region of interest" description="Disordered" evidence="1">
    <location>
        <begin position="136"/>
        <end position="185"/>
    </location>
</feature>
<dbReference type="Proteomes" id="UP000243650">
    <property type="component" value="Unassembled WGS sequence"/>
</dbReference>
<evidence type="ECO:0000256" key="1">
    <source>
        <dbReference type="SAM" id="MobiDB-lite"/>
    </source>
</evidence>
<gene>
    <name evidence="2" type="ORF">C6I21_05025</name>
</gene>
<dbReference type="EMBL" id="PVNS01000004">
    <property type="protein sequence ID" value="PRO66167.1"/>
    <property type="molecule type" value="Genomic_DNA"/>
</dbReference>
<organism evidence="2 3">
    <name type="scientific">Alkalicoccus urumqiensis</name>
    <name type="common">Bacillus urumqiensis</name>
    <dbReference type="NCBI Taxonomy" id="1548213"/>
    <lineage>
        <taxon>Bacteria</taxon>
        <taxon>Bacillati</taxon>
        <taxon>Bacillota</taxon>
        <taxon>Bacilli</taxon>
        <taxon>Bacillales</taxon>
        <taxon>Bacillaceae</taxon>
        <taxon>Alkalicoccus</taxon>
    </lineage>
</organism>